<name>A0ACC2TAK9_9FUNG</name>
<proteinExistence type="predicted"/>
<sequence length="194" mass="21064">MKLQIFNFILLAVGTPVETLVTCNVPDGKPSGIPQDCQVCLDTIVVTNDKSTWPAKELALQEIKALSIQADLPPSLQIPLRVRTLEISGFIPENIELKNITAKILFVNHVCGASISFDNICPHTILIENSRVNISGIASSYLSMFSAISSDLQGISLHNLESAGSISLDRCTFDPKKLFPSLLEATIKIQTVAM</sequence>
<evidence type="ECO:0000313" key="1">
    <source>
        <dbReference type="EMBL" id="KAJ9071577.1"/>
    </source>
</evidence>
<dbReference type="Proteomes" id="UP001165960">
    <property type="component" value="Unassembled WGS sequence"/>
</dbReference>
<protein>
    <submittedName>
        <fullName evidence="1">Uncharacterized protein</fullName>
    </submittedName>
</protein>
<gene>
    <name evidence="1" type="ORF">DSO57_1035603</name>
</gene>
<organism evidence="1 2">
    <name type="scientific">Entomophthora muscae</name>
    <dbReference type="NCBI Taxonomy" id="34485"/>
    <lineage>
        <taxon>Eukaryota</taxon>
        <taxon>Fungi</taxon>
        <taxon>Fungi incertae sedis</taxon>
        <taxon>Zoopagomycota</taxon>
        <taxon>Entomophthoromycotina</taxon>
        <taxon>Entomophthoromycetes</taxon>
        <taxon>Entomophthorales</taxon>
        <taxon>Entomophthoraceae</taxon>
        <taxon>Entomophthora</taxon>
    </lineage>
</organism>
<dbReference type="EMBL" id="QTSX02003159">
    <property type="protein sequence ID" value="KAJ9071577.1"/>
    <property type="molecule type" value="Genomic_DNA"/>
</dbReference>
<evidence type="ECO:0000313" key="2">
    <source>
        <dbReference type="Proteomes" id="UP001165960"/>
    </source>
</evidence>
<comment type="caution">
    <text evidence="1">The sequence shown here is derived from an EMBL/GenBank/DDBJ whole genome shotgun (WGS) entry which is preliminary data.</text>
</comment>
<reference evidence="1" key="1">
    <citation type="submission" date="2022-04" db="EMBL/GenBank/DDBJ databases">
        <title>Genome of the entomopathogenic fungus Entomophthora muscae.</title>
        <authorList>
            <person name="Elya C."/>
            <person name="Lovett B.R."/>
            <person name="Lee E."/>
            <person name="Macias A.M."/>
            <person name="Hajek A.E."/>
            <person name="De Bivort B.L."/>
            <person name="Kasson M.T."/>
            <person name="De Fine Licht H.H."/>
            <person name="Stajich J.E."/>
        </authorList>
    </citation>
    <scope>NUCLEOTIDE SEQUENCE</scope>
    <source>
        <strain evidence="1">Berkeley</strain>
    </source>
</reference>
<accession>A0ACC2TAK9</accession>
<keyword evidence="2" id="KW-1185">Reference proteome</keyword>